<name>A0A6J5NI84_9CAUD</name>
<reference evidence="2" key="1">
    <citation type="submission" date="2020-04" db="EMBL/GenBank/DDBJ databases">
        <authorList>
            <person name="Chiriac C."/>
            <person name="Salcher M."/>
            <person name="Ghai R."/>
            <person name="Kavagutti S V."/>
        </authorList>
    </citation>
    <scope>NUCLEOTIDE SEQUENCE</scope>
</reference>
<proteinExistence type="predicted"/>
<protein>
    <submittedName>
        <fullName evidence="2">Uncharacterized protein</fullName>
    </submittedName>
</protein>
<evidence type="ECO:0000256" key="1">
    <source>
        <dbReference type="SAM" id="Coils"/>
    </source>
</evidence>
<organism evidence="2">
    <name type="scientific">uncultured Caudovirales phage</name>
    <dbReference type="NCBI Taxonomy" id="2100421"/>
    <lineage>
        <taxon>Viruses</taxon>
        <taxon>Duplodnaviria</taxon>
        <taxon>Heunggongvirae</taxon>
        <taxon>Uroviricota</taxon>
        <taxon>Caudoviricetes</taxon>
        <taxon>Peduoviridae</taxon>
        <taxon>Maltschvirus</taxon>
        <taxon>Maltschvirus maltsch</taxon>
    </lineage>
</organism>
<gene>
    <name evidence="2" type="ORF">UFOVP700_25</name>
</gene>
<keyword evidence="1" id="KW-0175">Coiled coil</keyword>
<evidence type="ECO:0000313" key="2">
    <source>
        <dbReference type="EMBL" id="CAB4158683.1"/>
    </source>
</evidence>
<dbReference type="EMBL" id="LR796671">
    <property type="protein sequence ID" value="CAB4158683.1"/>
    <property type="molecule type" value="Genomic_DNA"/>
</dbReference>
<accession>A0A6J5NI84</accession>
<sequence>MIFDELNDEQILRSMIAEAAKTIAELKCARKDLEQADARMRFLLSAIHHLKGKIGDRI</sequence>
<feature type="coiled-coil region" evidence="1">
    <location>
        <begin position="16"/>
        <end position="46"/>
    </location>
</feature>